<dbReference type="VEuPathDB" id="FungiDB:F9C07_2154286"/>
<name>A0A7U2MNC0_ASPFN</name>
<evidence type="ECO:0000313" key="2">
    <source>
        <dbReference type="Proteomes" id="UP000596276"/>
    </source>
</evidence>
<reference evidence="2" key="1">
    <citation type="journal article" date="2021" name="G3 (Bethesda)">
        <title>Chromosome assembled and annotated genome sequence of Aspergillus flavus NRRL 3357.</title>
        <authorList>
            <person name="Skerker J.M."/>
            <person name="Pianalto K.M."/>
            <person name="Mondo S.J."/>
            <person name="Yang K."/>
            <person name="Arkin A.P."/>
            <person name="Keller N.P."/>
            <person name="Grigoriev I.V."/>
            <person name="Louise Glass N.L."/>
        </authorList>
    </citation>
    <scope>NUCLEOTIDE SEQUENCE [LARGE SCALE GENOMIC DNA]</scope>
    <source>
        <strain evidence="2">ATCC 200026 / FGSC A1120 / IAM 13836 / NRRL 3357 / JCM 12722 / SRRC 167</strain>
    </source>
</reference>
<accession>A0A7U2MNC0</accession>
<evidence type="ECO:0000313" key="1">
    <source>
        <dbReference type="EMBL" id="QRD86886.1"/>
    </source>
</evidence>
<protein>
    <submittedName>
        <fullName evidence="1">Uncharacterized protein</fullName>
    </submittedName>
</protein>
<gene>
    <name evidence="1" type="ORF">F9C07_2154286</name>
</gene>
<dbReference type="EMBL" id="CP044620">
    <property type="protein sequence ID" value="QRD86886.1"/>
    <property type="molecule type" value="Genomic_DNA"/>
</dbReference>
<dbReference type="AlphaFoldDB" id="A0A7U2MNC0"/>
<proteinExistence type="predicted"/>
<keyword evidence="2" id="KW-1185">Reference proteome</keyword>
<sequence length="76" mass="9069">MLLLLILITLTRGPRNCRFERCAFPSWHFRLHDQTSSLSFICSEWDSSLHICFRLRSRTATSAPRARKFIHDERYV</sequence>
<dbReference type="Proteomes" id="UP000596276">
    <property type="component" value="Chromosome 3"/>
</dbReference>
<organism evidence="1 2">
    <name type="scientific">Aspergillus flavus (strain ATCC 200026 / FGSC A1120 / IAM 13836 / NRRL 3357 / JCM 12722 / SRRC 167)</name>
    <dbReference type="NCBI Taxonomy" id="332952"/>
    <lineage>
        <taxon>Eukaryota</taxon>
        <taxon>Fungi</taxon>
        <taxon>Dikarya</taxon>
        <taxon>Ascomycota</taxon>
        <taxon>Pezizomycotina</taxon>
        <taxon>Eurotiomycetes</taxon>
        <taxon>Eurotiomycetidae</taxon>
        <taxon>Eurotiales</taxon>
        <taxon>Aspergillaceae</taxon>
        <taxon>Aspergillus</taxon>
        <taxon>Aspergillus subgen. Circumdati</taxon>
    </lineage>
</organism>